<evidence type="ECO:0000256" key="3">
    <source>
        <dbReference type="ARBA" id="ARBA00006914"/>
    </source>
</evidence>
<evidence type="ECO:0000259" key="12">
    <source>
        <dbReference type="PROSITE" id="PS50853"/>
    </source>
</evidence>
<dbReference type="Gene3D" id="3.40.50.300">
    <property type="entry name" value="P-loop containing nucleotide triphosphate hydrolases"/>
    <property type="match status" value="1"/>
</dbReference>
<comment type="caution">
    <text evidence="13">The sequence shown here is derived from an EMBL/GenBank/DDBJ whole genome shotgun (WGS) entry which is preliminary data.</text>
</comment>
<evidence type="ECO:0000256" key="11">
    <source>
        <dbReference type="SAM" id="MobiDB-lite"/>
    </source>
</evidence>
<dbReference type="InterPro" id="IPR050221">
    <property type="entry name" value="26S_Proteasome_ATPase"/>
</dbReference>
<comment type="similarity">
    <text evidence="3 10">Belongs to the AAA ATPase family.</text>
</comment>
<dbReference type="InterPro" id="IPR013783">
    <property type="entry name" value="Ig-like_fold"/>
</dbReference>
<dbReference type="InterPro" id="IPR003593">
    <property type="entry name" value="AAA+_ATPase"/>
</dbReference>
<dbReference type="SUPFAM" id="SSF49265">
    <property type="entry name" value="Fibronectin type III"/>
    <property type="match status" value="1"/>
</dbReference>
<evidence type="ECO:0000256" key="5">
    <source>
        <dbReference type="ARBA" id="ARBA00022741"/>
    </source>
</evidence>
<dbReference type="InterPro" id="IPR041569">
    <property type="entry name" value="AAA_lid_3"/>
</dbReference>
<feature type="region of interest" description="Disordered" evidence="11">
    <location>
        <begin position="456"/>
        <end position="485"/>
    </location>
</feature>
<evidence type="ECO:0000256" key="7">
    <source>
        <dbReference type="ARBA" id="ARBA00022942"/>
    </source>
</evidence>
<dbReference type="PROSITE" id="PS00674">
    <property type="entry name" value="AAA"/>
    <property type="match status" value="1"/>
</dbReference>
<protein>
    <submittedName>
        <fullName evidence="13">Unnamed protein product</fullName>
    </submittedName>
</protein>
<dbReference type="GO" id="GO:0005634">
    <property type="term" value="C:nucleus"/>
    <property type="evidence" value="ECO:0007669"/>
    <property type="project" value="UniProtKB-SubCell"/>
</dbReference>
<evidence type="ECO:0000256" key="10">
    <source>
        <dbReference type="RuleBase" id="RU003651"/>
    </source>
</evidence>
<dbReference type="InterPro" id="IPR003961">
    <property type="entry name" value="FN3_dom"/>
</dbReference>
<sequence>MLDERLCGKHQPAGILLHVCAEDLAKMAAGECQTSNRKDYENEEDELLAGPETVLDEGDIALLKTYGLGPYSRVIKQVEDDIKKAQQAVNDLIGIKESDTGLSLPSLWDLVSDKQMMQEEQPLQVARCTKIINAGEEDAKYMINVKQIAKFVVGLGEKVAPTDIEEGMRVGVDRTKYAIQIPLPPKIDPTVSLMTVEDKPDVTYDDVGGAKDALEKLREVVELPLLHPERFVNLGIDPPKGVLLYGPPGTGKTLSARAVANRTDACFIRVIGSELVQKYVGEGARMVRELFTMARSKKACIVFFDEVDAIGGARSSSEEGGTDNEVQRTMLQIVTELDGFDPRGNIKVLMATNRPDTLDPALMRPGRLDRKVEFNLPELEGRTQILKIHAKSMNCDRGIRFELVSRLCPNTTGAELRSVCTEAGMFAIRARRKSVSEKDFLESVNKVIKGYKKFSSTPNGHPAVRKRPSSAMSSPAPPAPAKLKTRSEFSVTLEVPSADAASFYRYEFKEAGSTWEQAQRVDAAVGAAEVVLDDLNPTSTYEVRIYEVAKAADGEEVVSAPSEVAAVDTDVPGCGPSDSGQGCLCSIQ</sequence>
<dbReference type="FunFam" id="1.10.8.60:FF:000005">
    <property type="entry name" value="26S protease regulatory subunit 7"/>
    <property type="match status" value="1"/>
</dbReference>
<evidence type="ECO:0000313" key="13">
    <source>
        <dbReference type="EMBL" id="GMF24046.1"/>
    </source>
</evidence>
<dbReference type="Gene3D" id="1.10.8.60">
    <property type="match status" value="1"/>
</dbReference>
<dbReference type="GO" id="GO:0000502">
    <property type="term" value="C:proteasome complex"/>
    <property type="evidence" value="ECO:0007669"/>
    <property type="project" value="UniProtKB-KW"/>
</dbReference>
<dbReference type="Gene3D" id="2.40.50.140">
    <property type="entry name" value="Nucleic acid-binding proteins"/>
    <property type="match status" value="1"/>
</dbReference>
<dbReference type="InterPro" id="IPR027417">
    <property type="entry name" value="P-loop_NTPase"/>
</dbReference>
<dbReference type="GO" id="GO:0016887">
    <property type="term" value="F:ATP hydrolysis activity"/>
    <property type="evidence" value="ECO:0007669"/>
    <property type="project" value="InterPro"/>
</dbReference>
<evidence type="ECO:0000256" key="9">
    <source>
        <dbReference type="ARBA" id="ARBA00024661"/>
    </source>
</evidence>
<evidence type="ECO:0000256" key="6">
    <source>
        <dbReference type="ARBA" id="ARBA00022840"/>
    </source>
</evidence>
<dbReference type="PANTHER" id="PTHR23073">
    <property type="entry name" value="26S PROTEASOME REGULATORY SUBUNIT"/>
    <property type="match status" value="1"/>
</dbReference>
<dbReference type="InterPro" id="IPR012340">
    <property type="entry name" value="NA-bd_OB-fold"/>
</dbReference>
<dbReference type="PROSITE" id="PS50853">
    <property type="entry name" value="FN3"/>
    <property type="match status" value="1"/>
</dbReference>
<dbReference type="SMART" id="SM00382">
    <property type="entry name" value="AAA"/>
    <property type="match status" value="1"/>
</dbReference>
<dbReference type="Pfam" id="PF21236">
    <property type="entry name" value="OB_PRS7"/>
    <property type="match status" value="1"/>
</dbReference>
<keyword evidence="6 10" id="KW-0067">ATP-binding</keyword>
<evidence type="ECO:0000256" key="2">
    <source>
        <dbReference type="ARBA" id="ARBA00004496"/>
    </source>
</evidence>
<dbReference type="GO" id="GO:0005524">
    <property type="term" value="F:ATP binding"/>
    <property type="evidence" value="ECO:0007669"/>
    <property type="project" value="UniProtKB-KW"/>
</dbReference>
<dbReference type="GO" id="GO:0005737">
    <property type="term" value="C:cytoplasm"/>
    <property type="evidence" value="ECO:0007669"/>
    <property type="project" value="UniProtKB-SubCell"/>
</dbReference>
<dbReference type="FunFam" id="2.40.50.140:FF:000037">
    <property type="entry name" value="26S protease regulatory subunit 7"/>
    <property type="match status" value="1"/>
</dbReference>
<keyword evidence="7" id="KW-0647">Proteasome</keyword>
<dbReference type="OrthoDB" id="1937997at2759"/>
<comment type="subcellular location">
    <subcellularLocation>
        <location evidence="2">Cytoplasm</location>
    </subcellularLocation>
    <subcellularLocation>
        <location evidence="1">Nucleus</location>
    </subcellularLocation>
</comment>
<accession>A0A9W6U0K5</accession>
<dbReference type="Pfam" id="PF00004">
    <property type="entry name" value="AAA"/>
    <property type="match status" value="1"/>
</dbReference>
<dbReference type="CDD" id="cd00063">
    <property type="entry name" value="FN3"/>
    <property type="match status" value="1"/>
</dbReference>
<proteinExistence type="inferred from homology"/>
<dbReference type="InterPro" id="IPR048723">
    <property type="entry name" value="OB_PRS7"/>
</dbReference>
<evidence type="ECO:0000256" key="4">
    <source>
        <dbReference type="ARBA" id="ARBA00022490"/>
    </source>
</evidence>
<feature type="domain" description="Fibronectin type-III" evidence="12">
    <location>
        <begin position="477"/>
        <end position="572"/>
    </location>
</feature>
<keyword evidence="5 10" id="KW-0547">Nucleotide-binding</keyword>
<reference evidence="13" key="1">
    <citation type="submission" date="2023-04" db="EMBL/GenBank/DDBJ databases">
        <title>Phytophthora fragariaefolia NBRC 109709.</title>
        <authorList>
            <person name="Ichikawa N."/>
            <person name="Sato H."/>
            <person name="Tonouchi N."/>
        </authorList>
    </citation>
    <scope>NUCLEOTIDE SEQUENCE</scope>
    <source>
        <strain evidence="13">NBRC 109709</strain>
    </source>
</reference>
<evidence type="ECO:0000256" key="8">
    <source>
        <dbReference type="ARBA" id="ARBA00023242"/>
    </source>
</evidence>
<evidence type="ECO:0000256" key="1">
    <source>
        <dbReference type="ARBA" id="ARBA00004123"/>
    </source>
</evidence>
<comment type="function">
    <text evidence="9">The 26S proteasome is involved in the ATP-dependent degradation of ubiquitinated proteins. The regulatory (or ATPase) complex confers ATP dependency and substrate specificity to the 26S complex.</text>
</comment>
<dbReference type="CDD" id="cd19502">
    <property type="entry name" value="RecA-like_PAN_like"/>
    <property type="match status" value="1"/>
</dbReference>
<keyword evidence="8" id="KW-0539">Nucleus</keyword>
<dbReference type="Pfam" id="PF17862">
    <property type="entry name" value="AAA_lid_3"/>
    <property type="match status" value="1"/>
</dbReference>
<gene>
    <name evidence="13" type="ORF">Pfra01_000394200</name>
</gene>
<keyword evidence="14" id="KW-1185">Reference proteome</keyword>
<dbReference type="InterPro" id="IPR003960">
    <property type="entry name" value="ATPase_AAA_CS"/>
</dbReference>
<evidence type="ECO:0000313" key="14">
    <source>
        <dbReference type="Proteomes" id="UP001165121"/>
    </source>
</evidence>
<keyword evidence="4" id="KW-0963">Cytoplasm</keyword>
<dbReference type="Gene3D" id="2.60.40.10">
    <property type="entry name" value="Immunoglobulins"/>
    <property type="match status" value="1"/>
</dbReference>
<dbReference type="InterPro" id="IPR003959">
    <property type="entry name" value="ATPase_AAA_core"/>
</dbReference>
<dbReference type="FunFam" id="3.40.50.300:FF:000027">
    <property type="entry name" value="26S protease regulatory subunit 7"/>
    <property type="match status" value="1"/>
</dbReference>
<dbReference type="AlphaFoldDB" id="A0A9W6U0K5"/>
<organism evidence="13 14">
    <name type="scientific">Phytophthora fragariaefolia</name>
    <dbReference type="NCBI Taxonomy" id="1490495"/>
    <lineage>
        <taxon>Eukaryota</taxon>
        <taxon>Sar</taxon>
        <taxon>Stramenopiles</taxon>
        <taxon>Oomycota</taxon>
        <taxon>Peronosporomycetes</taxon>
        <taxon>Peronosporales</taxon>
        <taxon>Peronosporaceae</taxon>
        <taxon>Phytophthora</taxon>
    </lineage>
</organism>
<dbReference type="EMBL" id="BSXT01000312">
    <property type="protein sequence ID" value="GMF24046.1"/>
    <property type="molecule type" value="Genomic_DNA"/>
</dbReference>
<dbReference type="SUPFAM" id="SSF52540">
    <property type="entry name" value="P-loop containing nucleoside triphosphate hydrolases"/>
    <property type="match status" value="1"/>
</dbReference>
<dbReference type="Proteomes" id="UP001165121">
    <property type="component" value="Unassembled WGS sequence"/>
</dbReference>
<dbReference type="InterPro" id="IPR036116">
    <property type="entry name" value="FN3_sf"/>
</dbReference>
<name>A0A9W6U0K5_9STRA</name>